<dbReference type="PANTHER" id="PTHR15074:SF0">
    <property type="entry name" value="METHYL-CPG-BINDING DOMAIN PROTEIN 4-LIKE PROTEIN"/>
    <property type="match status" value="1"/>
</dbReference>
<dbReference type="AlphaFoldDB" id="A0AAW2HIU2"/>
<evidence type="ECO:0000256" key="2">
    <source>
        <dbReference type="ARBA" id="ARBA00023242"/>
    </source>
</evidence>
<protein>
    <recommendedName>
        <fullName evidence="3">HhH-GPD domain-containing protein</fullName>
    </recommendedName>
</protein>
<comment type="subcellular location">
    <subcellularLocation>
        <location evidence="1">Nucleus</location>
    </subcellularLocation>
</comment>
<dbReference type="GO" id="GO:0003824">
    <property type="term" value="F:catalytic activity"/>
    <property type="evidence" value="ECO:0007669"/>
    <property type="project" value="InterPro"/>
</dbReference>
<dbReference type="Gene3D" id="1.10.340.30">
    <property type="entry name" value="Hypothetical protein, domain 2"/>
    <property type="match status" value="1"/>
</dbReference>
<evidence type="ECO:0000256" key="1">
    <source>
        <dbReference type="ARBA" id="ARBA00004123"/>
    </source>
</evidence>
<proteinExistence type="predicted"/>
<gene>
    <name evidence="4" type="ORF">PYX00_007307</name>
</gene>
<sequence length="170" mass="20362">MSCRMKSIYFEGSKPEIVRKRPRRDNAWIPPRSPYHLIQEILYHDPWKLLLCTMFLHKSNGKTAIPVFWQFIDKWGSPEEVISADEQEIEEILKPLGLHRKRAVMLKRFSEEYITKSWKYPIELHGIGKYGNDSYKIFCVNEWHTVHPKDSKLVLYHNWLLQNQHSLQIT</sequence>
<dbReference type="EMBL" id="JARGDH010000004">
    <property type="protein sequence ID" value="KAL0269652.1"/>
    <property type="molecule type" value="Genomic_DNA"/>
</dbReference>
<dbReference type="FunFam" id="1.10.340.30:FF:000007">
    <property type="entry name" value="Methyl-CpG-binding domain protein 4"/>
    <property type="match status" value="1"/>
</dbReference>
<comment type="caution">
    <text evidence="4">The sequence shown here is derived from an EMBL/GenBank/DDBJ whole genome shotgun (WGS) entry which is preliminary data.</text>
</comment>
<dbReference type="GO" id="GO:0003677">
    <property type="term" value="F:DNA binding"/>
    <property type="evidence" value="ECO:0007669"/>
    <property type="project" value="InterPro"/>
</dbReference>
<dbReference type="Pfam" id="PF00730">
    <property type="entry name" value="HhH-GPD"/>
    <property type="match status" value="1"/>
</dbReference>
<dbReference type="InterPro" id="IPR045138">
    <property type="entry name" value="MeCP2/MBD4"/>
</dbReference>
<evidence type="ECO:0000313" key="4">
    <source>
        <dbReference type="EMBL" id="KAL0269652.1"/>
    </source>
</evidence>
<dbReference type="InterPro" id="IPR003265">
    <property type="entry name" value="HhH-GPD_domain"/>
</dbReference>
<organism evidence="4">
    <name type="scientific">Menopon gallinae</name>
    <name type="common">poultry shaft louse</name>
    <dbReference type="NCBI Taxonomy" id="328185"/>
    <lineage>
        <taxon>Eukaryota</taxon>
        <taxon>Metazoa</taxon>
        <taxon>Ecdysozoa</taxon>
        <taxon>Arthropoda</taxon>
        <taxon>Hexapoda</taxon>
        <taxon>Insecta</taxon>
        <taxon>Pterygota</taxon>
        <taxon>Neoptera</taxon>
        <taxon>Paraneoptera</taxon>
        <taxon>Psocodea</taxon>
        <taxon>Troctomorpha</taxon>
        <taxon>Phthiraptera</taxon>
        <taxon>Amblycera</taxon>
        <taxon>Menoponidae</taxon>
        <taxon>Menopon</taxon>
    </lineage>
</organism>
<dbReference type="PANTHER" id="PTHR15074">
    <property type="entry name" value="METHYL-CPG-BINDING PROTEIN"/>
    <property type="match status" value="1"/>
</dbReference>
<accession>A0AAW2HIU2</accession>
<dbReference type="SUPFAM" id="SSF48150">
    <property type="entry name" value="DNA-glycosylase"/>
    <property type="match status" value="1"/>
</dbReference>
<dbReference type="GO" id="GO:0005634">
    <property type="term" value="C:nucleus"/>
    <property type="evidence" value="ECO:0007669"/>
    <property type="project" value="UniProtKB-SubCell"/>
</dbReference>
<feature type="domain" description="HhH-GPD" evidence="3">
    <location>
        <begin position="58"/>
        <end position="128"/>
    </location>
</feature>
<name>A0AAW2HIU2_9NEOP</name>
<evidence type="ECO:0000259" key="3">
    <source>
        <dbReference type="Pfam" id="PF00730"/>
    </source>
</evidence>
<dbReference type="InterPro" id="IPR011257">
    <property type="entry name" value="DNA_glycosylase"/>
</dbReference>
<keyword evidence="2" id="KW-0539">Nucleus</keyword>
<dbReference type="GO" id="GO:0006284">
    <property type="term" value="P:base-excision repair"/>
    <property type="evidence" value="ECO:0007669"/>
    <property type="project" value="InterPro"/>
</dbReference>
<reference evidence="4" key="1">
    <citation type="journal article" date="2024" name="Gigascience">
        <title>Chromosome-level genome of the poultry shaft louse Menopon gallinae provides insight into the host-switching and adaptive evolution of parasitic lice.</title>
        <authorList>
            <person name="Xu Y."/>
            <person name="Ma L."/>
            <person name="Liu S."/>
            <person name="Liang Y."/>
            <person name="Liu Q."/>
            <person name="He Z."/>
            <person name="Tian L."/>
            <person name="Duan Y."/>
            <person name="Cai W."/>
            <person name="Li H."/>
            <person name="Song F."/>
        </authorList>
    </citation>
    <scope>NUCLEOTIDE SEQUENCE</scope>
    <source>
        <strain evidence="4">Cailab_2023a</strain>
    </source>
</reference>